<dbReference type="AlphaFoldDB" id="A0A8R7RC95"/>
<dbReference type="EnsemblPlants" id="TuG1812S0002887500.01.T01">
    <property type="protein sequence ID" value="TuG1812S0002887500.01.T01.s_cds43820"/>
    <property type="gene ID" value="TuG1812S0002887500.01"/>
</dbReference>
<reference evidence="3" key="1">
    <citation type="journal article" date="2013" name="Nature">
        <title>Draft genome of the wheat A-genome progenitor Triticum urartu.</title>
        <authorList>
            <person name="Ling H.Q."/>
            <person name="Zhao S."/>
            <person name="Liu D."/>
            <person name="Wang J."/>
            <person name="Sun H."/>
            <person name="Zhang C."/>
            <person name="Fan H."/>
            <person name="Li D."/>
            <person name="Dong L."/>
            <person name="Tao Y."/>
            <person name="Gao C."/>
            <person name="Wu H."/>
            <person name="Li Y."/>
            <person name="Cui Y."/>
            <person name="Guo X."/>
            <person name="Zheng S."/>
            <person name="Wang B."/>
            <person name="Yu K."/>
            <person name="Liang Q."/>
            <person name="Yang W."/>
            <person name="Lou X."/>
            <person name="Chen J."/>
            <person name="Feng M."/>
            <person name="Jian J."/>
            <person name="Zhang X."/>
            <person name="Luo G."/>
            <person name="Jiang Y."/>
            <person name="Liu J."/>
            <person name="Wang Z."/>
            <person name="Sha Y."/>
            <person name="Zhang B."/>
            <person name="Wu H."/>
            <person name="Tang D."/>
            <person name="Shen Q."/>
            <person name="Xue P."/>
            <person name="Zou S."/>
            <person name="Wang X."/>
            <person name="Liu X."/>
            <person name="Wang F."/>
            <person name="Yang Y."/>
            <person name="An X."/>
            <person name="Dong Z."/>
            <person name="Zhang K."/>
            <person name="Zhang X."/>
            <person name="Luo M.C."/>
            <person name="Dvorak J."/>
            <person name="Tong Y."/>
            <person name="Wang J."/>
            <person name="Yang H."/>
            <person name="Li Z."/>
            <person name="Wang D."/>
            <person name="Zhang A."/>
            <person name="Wang J."/>
        </authorList>
    </citation>
    <scope>NUCLEOTIDE SEQUENCE</scope>
    <source>
        <strain evidence="3">cv. G1812</strain>
    </source>
</reference>
<dbReference type="Proteomes" id="UP000015106">
    <property type="component" value="Unassembled WGS sequence"/>
</dbReference>
<keyword evidence="3" id="KW-1185">Reference proteome</keyword>
<evidence type="ECO:0000256" key="1">
    <source>
        <dbReference type="SAM" id="MobiDB-lite"/>
    </source>
</evidence>
<protein>
    <submittedName>
        <fullName evidence="2">Uncharacterized protein</fullName>
    </submittedName>
</protein>
<evidence type="ECO:0000313" key="2">
    <source>
        <dbReference type="EnsemblPlants" id="TuG1812S0002887500.01.T01.s_cds43820"/>
    </source>
</evidence>
<proteinExistence type="predicted"/>
<name>A0A8R7RC95_TRIUA</name>
<evidence type="ECO:0000313" key="3">
    <source>
        <dbReference type="Proteomes" id="UP000015106"/>
    </source>
</evidence>
<sequence>MFPDGLLINGKVPILEAPHKLVTLLYPLHLAYCINQTHKRCSIRGMPSLEHLHTESNSLIQSVALAQTLYNQPVAEGIWNDPVALHLPEDPDGIVQLGCFAEGLDNSGVDDHLWDGALLAHQTKQLHGLRYQSVLAEAVEHGDGVGYQPRLFHLPEDVVHVLRLQWRPRFVVRLPRGGGGVAQLKLLHQRLPDGFLSAPFRTLLLPGGASEDVSREGAGGGGVRGSPCASRRWGQGVVLWVRPEVEGAEEGLVLLLIPCLVDHPAATVTGGVRPPDARFSTQQEEAAEAA</sequence>
<dbReference type="Gramene" id="TuG1812S0002887500.01.T01">
    <property type="protein sequence ID" value="TuG1812S0002887500.01.T01.s_cds43820"/>
    <property type="gene ID" value="TuG1812S0002887500.01"/>
</dbReference>
<accession>A0A8R7RC95</accession>
<reference evidence="2" key="2">
    <citation type="submission" date="2022-06" db="UniProtKB">
        <authorList>
            <consortium name="EnsemblPlants"/>
        </authorList>
    </citation>
    <scope>IDENTIFICATION</scope>
</reference>
<feature type="region of interest" description="Disordered" evidence="1">
    <location>
        <begin position="270"/>
        <end position="290"/>
    </location>
</feature>
<organism evidence="2 3">
    <name type="scientific">Triticum urartu</name>
    <name type="common">Red wild einkorn</name>
    <name type="synonym">Crithodium urartu</name>
    <dbReference type="NCBI Taxonomy" id="4572"/>
    <lineage>
        <taxon>Eukaryota</taxon>
        <taxon>Viridiplantae</taxon>
        <taxon>Streptophyta</taxon>
        <taxon>Embryophyta</taxon>
        <taxon>Tracheophyta</taxon>
        <taxon>Spermatophyta</taxon>
        <taxon>Magnoliopsida</taxon>
        <taxon>Liliopsida</taxon>
        <taxon>Poales</taxon>
        <taxon>Poaceae</taxon>
        <taxon>BOP clade</taxon>
        <taxon>Pooideae</taxon>
        <taxon>Triticodae</taxon>
        <taxon>Triticeae</taxon>
        <taxon>Triticinae</taxon>
        <taxon>Triticum</taxon>
    </lineage>
</organism>